<evidence type="ECO:0000256" key="1">
    <source>
        <dbReference type="ARBA" id="ARBA00022553"/>
    </source>
</evidence>
<keyword evidence="5" id="KW-1185">Reference proteome</keyword>
<reference evidence="4" key="1">
    <citation type="submission" date="2023-08" db="EMBL/GenBank/DDBJ databases">
        <authorList>
            <person name="Alioto T."/>
            <person name="Alioto T."/>
            <person name="Gomez Garrido J."/>
        </authorList>
    </citation>
    <scope>NUCLEOTIDE SEQUENCE</scope>
</reference>
<dbReference type="InterPro" id="IPR052281">
    <property type="entry name" value="GAREM"/>
</dbReference>
<proteinExistence type="predicted"/>
<dbReference type="Proteomes" id="UP001162480">
    <property type="component" value="Chromosome 7"/>
</dbReference>
<dbReference type="PANTHER" id="PTHR14454">
    <property type="entry name" value="GRB2-ASSOCIATED AND REGULATOR OF MAPK PROTEIN FAMILY MEMBER"/>
    <property type="match status" value="1"/>
</dbReference>
<evidence type="ECO:0000313" key="4">
    <source>
        <dbReference type="EMBL" id="CAI9725609.1"/>
    </source>
</evidence>
<sequence length="404" mass="46227">MNRLRKEIKVASILSAPEEHRWSAQTYTLQELVSKFTLPRVVMCAAESCYLNEMEFEFDLKQPLLIFNFREIRKLQTKCLEYNESEESYTENGPDVIIPEDYDGWFYCPDCDEDCPPPYYEDAQAVSDARAKAVITMKETLAIHQPESSIQSGKDFYEERPVEPGRVLRVLNSDVVKGKHLKQLKQYQNKTRFLKCFSESKDILLIPFSSNTGFCELPLDGPDSKKYLTMKNIIEREDFPFRLNLVCGNLPPILDTFVGVVTAKRVIKECTVLASTLSSSDPLLLELKLDSPVRFSLALNNLDLQQRDDYLEALHVCNSEGESYLQNMKVAFQVYPDVSNLSEDNKDCEENSSITRTDSIGLFSEISDEFSVEDWEQDKKDNSLSSNLATEKELKSAPHSETFV</sequence>
<accession>A0AA36B1K1</accession>
<evidence type="ECO:0000256" key="2">
    <source>
        <dbReference type="SAM" id="MobiDB-lite"/>
    </source>
</evidence>
<dbReference type="EMBL" id="OX597820">
    <property type="protein sequence ID" value="CAI9725609.1"/>
    <property type="molecule type" value="Genomic_DNA"/>
</dbReference>
<feature type="region of interest" description="Disordered" evidence="2">
    <location>
        <begin position="374"/>
        <end position="404"/>
    </location>
</feature>
<feature type="domain" description="CABIT" evidence="3">
    <location>
        <begin position="38"/>
        <end position="283"/>
    </location>
</feature>
<name>A0AA36B1K1_OCTVU</name>
<dbReference type="InterPro" id="IPR025946">
    <property type="entry name" value="CABIT_dom"/>
</dbReference>
<gene>
    <name evidence="4" type="ORF">OCTVUL_1B002542</name>
</gene>
<protein>
    <recommendedName>
        <fullName evidence="3">CABIT domain-containing protein</fullName>
    </recommendedName>
</protein>
<dbReference type="AlphaFoldDB" id="A0AA36B1K1"/>
<dbReference type="PANTHER" id="PTHR14454:SF11">
    <property type="entry name" value="SERRANO, ISOFORM F"/>
    <property type="match status" value="1"/>
</dbReference>
<organism evidence="4 5">
    <name type="scientific">Octopus vulgaris</name>
    <name type="common">Common octopus</name>
    <dbReference type="NCBI Taxonomy" id="6645"/>
    <lineage>
        <taxon>Eukaryota</taxon>
        <taxon>Metazoa</taxon>
        <taxon>Spiralia</taxon>
        <taxon>Lophotrochozoa</taxon>
        <taxon>Mollusca</taxon>
        <taxon>Cephalopoda</taxon>
        <taxon>Coleoidea</taxon>
        <taxon>Octopodiformes</taxon>
        <taxon>Octopoda</taxon>
        <taxon>Incirrata</taxon>
        <taxon>Octopodidae</taxon>
        <taxon>Octopus</taxon>
    </lineage>
</organism>
<evidence type="ECO:0000259" key="3">
    <source>
        <dbReference type="Pfam" id="PF12736"/>
    </source>
</evidence>
<keyword evidence="1" id="KW-0597">Phosphoprotein</keyword>
<dbReference type="Pfam" id="PF12736">
    <property type="entry name" value="CABIT"/>
    <property type="match status" value="1"/>
</dbReference>
<evidence type="ECO:0000313" key="5">
    <source>
        <dbReference type="Proteomes" id="UP001162480"/>
    </source>
</evidence>